<gene>
    <name evidence="4" type="ORF">EW146_g256</name>
</gene>
<evidence type="ECO:0000259" key="3">
    <source>
        <dbReference type="Pfam" id="PF20152"/>
    </source>
</evidence>
<evidence type="ECO:0000256" key="1">
    <source>
        <dbReference type="SAM" id="MobiDB-lite"/>
    </source>
</evidence>
<keyword evidence="2" id="KW-0812">Transmembrane</keyword>
<evidence type="ECO:0000313" key="5">
    <source>
        <dbReference type="Proteomes" id="UP000310158"/>
    </source>
</evidence>
<feature type="transmembrane region" description="Helical" evidence="2">
    <location>
        <begin position="236"/>
        <end position="255"/>
    </location>
</feature>
<evidence type="ECO:0000256" key="2">
    <source>
        <dbReference type="SAM" id="Phobius"/>
    </source>
</evidence>
<keyword evidence="2" id="KW-0472">Membrane</keyword>
<dbReference type="Pfam" id="PF20152">
    <property type="entry name" value="DUF6534"/>
    <property type="match status" value="1"/>
</dbReference>
<keyword evidence="5" id="KW-1185">Reference proteome</keyword>
<feature type="compositionally biased region" description="Polar residues" evidence="1">
    <location>
        <begin position="366"/>
        <end position="375"/>
    </location>
</feature>
<sequence length="387" mass="42523">MSCPAPVENPFILDLSPSYGATLFGSFLSSAVWGASSLQTFLYFMNYESDPLSLKIIVSVLWVLDTANEILVLKSSEYHGLVSQRSPFTVTTCSDWRCLILEYGRISCLSVSQPELMHHTWVEAMVVFAVQFYFIRRIYLFTKKKWLFPACLVILSSWQLIGCATSVGTVVYQIVGYGRGLATLSTTREVGINISLRAAAVVVDVAVTISMVYLLVRQDAPSIGRSKRMIHRLLLITINSGMTTAVVASIVLILLATEPDNLYYCMPELLLCSLYFSTFLANLNARRYIKGEGGVTTFSNFAQGRGSDGLVFAPMTNRSESMALGGIGKRSAQVTLRALGWETCIDALGPQESGVVVKIQTDTDIMADTSSSNEPYPSDLPKNRDSL</sequence>
<dbReference type="InterPro" id="IPR045339">
    <property type="entry name" value="DUF6534"/>
</dbReference>
<dbReference type="PANTHER" id="PTHR40465">
    <property type="entry name" value="CHROMOSOME 1, WHOLE GENOME SHOTGUN SEQUENCE"/>
    <property type="match status" value="1"/>
</dbReference>
<proteinExistence type="predicted"/>
<dbReference type="OrthoDB" id="3063206at2759"/>
<feature type="transmembrane region" description="Helical" evidence="2">
    <location>
        <begin position="147"/>
        <end position="174"/>
    </location>
</feature>
<feature type="domain" description="DUF6534" evidence="3">
    <location>
        <begin position="200"/>
        <end position="288"/>
    </location>
</feature>
<comment type="caution">
    <text evidence="4">The sequence shown here is derived from an EMBL/GenBank/DDBJ whole genome shotgun (WGS) entry which is preliminary data.</text>
</comment>
<evidence type="ECO:0000313" key="4">
    <source>
        <dbReference type="EMBL" id="THH21275.1"/>
    </source>
</evidence>
<name>A0A4S4M835_9AGAM</name>
<feature type="transmembrane region" description="Helical" evidence="2">
    <location>
        <begin position="261"/>
        <end position="281"/>
    </location>
</feature>
<accession>A0A4S4M835</accession>
<protein>
    <recommendedName>
        <fullName evidence="3">DUF6534 domain-containing protein</fullName>
    </recommendedName>
</protein>
<dbReference type="AlphaFoldDB" id="A0A4S4M835"/>
<reference evidence="4 5" key="1">
    <citation type="submission" date="2019-02" db="EMBL/GenBank/DDBJ databases">
        <title>Genome sequencing of the rare red list fungi Bondarzewia mesenterica.</title>
        <authorList>
            <person name="Buettner E."/>
            <person name="Kellner H."/>
        </authorList>
    </citation>
    <scope>NUCLEOTIDE SEQUENCE [LARGE SCALE GENOMIC DNA]</scope>
    <source>
        <strain evidence="4 5">DSM 108281</strain>
    </source>
</reference>
<dbReference type="EMBL" id="SGPL01000005">
    <property type="protein sequence ID" value="THH21275.1"/>
    <property type="molecule type" value="Genomic_DNA"/>
</dbReference>
<organism evidence="4 5">
    <name type="scientific">Bondarzewia mesenterica</name>
    <dbReference type="NCBI Taxonomy" id="1095465"/>
    <lineage>
        <taxon>Eukaryota</taxon>
        <taxon>Fungi</taxon>
        <taxon>Dikarya</taxon>
        <taxon>Basidiomycota</taxon>
        <taxon>Agaricomycotina</taxon>
        <taxon>Agaricomycetes</taxon>
        <taxon>Russulales</taxon>
        <taxon>Bondarzewiaceae</taxon>
        <taxon>Bondarzewia</taxon>
    </lineage>
</organism>
<keyword evidence="2" id="KW-1133">Transmembrane helix</keyword>
<feature type="region of interest" description="Disordered" evidence="1">
    <location>
        <begin position="366"/>
        <end position="387"/>
    </location>
</feature>
<dbReference type="Proteomes" id="UP000310158">
    <property type="component" value="Unassembled WGS sequence"/>
</dbReference>
<feature type="transmembrane region" description="Helical" evidence="2">
    <location>
        <begin position="20"/>
        <end position="44"/>
    </location>
</feature>
<feature type="transmembrane region" description="Helical" evidence="2">
    <location>
        <begin position="194"/>
        <end position="216"/>
    </location>
</feature>
<dbReference type="PANTHER" id="PTHR40465:SF1">
    <property type="entry name" value="DUF6534 DOMAIN-CONTAINING PROTEIN"/>
    <property type="match status" value="1"/>
</dbReference>